<evidence type="ECO:0000256" key="3">
    <source>
        <dbReference type="ARBA" id="ARBA00006865"/>
    </source>
</evidence>
<dbReference type="GO" id="GO:0052861">
    <property type="term" value="F:endo-1,3(4)-beta-glucanase activity"/>
    <property type="evidence" value="ECO:0007669"/>
    <property type="project" value="UniProtKB-EC"/>
</dbReference>
<dbReference type="SUPFAM" id="SSF49899">
    <property type="entry name" value="Concanavalin A-like lectins/glucanases"/>
    <property type="match status" value="1"/>
</dbReference>
<reference evidence="13" key="1">
    <citation type="submission" date="2022-11" db="EMBL/GenBank/DDBJ databases">
        <authorList>
            <person name="Petersen C."/>
        </authorList>
    </citation>
    <scope>NUCLEOTIDE SEQUENCE</scope>
    <source>
        <strain evidence="13">IBT 21917</strain>
    </source>
</reference>
<dbReference type="Proteomes" id="UP001146351">
    <property type="component" value="Unassembled WGS sequence"/>
</dbReference>
<keyword evidence="9" id="KW-0326">Glycosidase</keyword>
<dbReference type="EMBL" id="JAPQKO010000002">
    <property type="protein sequence ID" value="KAJ5179445.1"/>
    <property type="molecule type" value="Genomic_DNA"/>
</dbReference>
<feature type="region of interest" description="Disordered" evidence="10">
    <location>
        <begin position="21"/>
        <end position="66"/>
    </location>
</feature>
<evidence type="ECO:0000256" key="5">
    <source>
        <dbReference type="ARBA" id="ARBA00022475"/>
    </source>
</evidence>
<dbReference type="FunFam" id="2.60.120.200:FF:000114">
    <property type="entry name" value="Probable endo-1,3(4)-beta-glucanase NFIA_089530"/>
    <property type="match status" value="1"/>
</dbReference>
<sequence>MSLPATMDERKLPRDFLDRYSGATSQIPTLHPTDIPKTETPKSSGARAIPVSGESPERDPSDRKATPVPWYNPKGWSIRKRLVVAALVVAIIVGVIVGAVEGVKANRYPDYTPLNYSLVDTYQGTSFFDRFDYFAGQDPTNGFVVYVNEDAAQDLNLTHASETSAILRVDSSTPKAIGGRNSVRIESRATYDTGLFVFDIIHTPYGCGTWPALWLTDGYNWPHNGEIDILESTNEASHGNEVTLHTTKGCKMNVKRKQTGGAIYKSCDNSTHGNAGCGVQGDASTYGQAFNENGGGVYALELREAGIRTWFFPRDAIPTDIADTKTAPDPSAWGTPFADFPNTECDIPSHFRNQSIIANIDLCGELGSLPLYYDEMYHCPATCPDFVANNPSSFEEAYWEFASFRVYRAT</sequence>
<dbReference type="InterPro" id="IPR013320">
    <property type="entry name" value="ConA-like_dom_sf"/>
</dbReference>
<dbReference type="OrthoDB" id="192832at2759"/>
<evidence type="ECO:0000256" key="7">
    <source>
        <dbReference type="ARBA" id="ARBA00022801"/>
    </source>
</evidence>
<keyword evidence="6" id="KW-0336">GPI-anchor</keyword>
<dbReference type="CDD" id="cd02181">
    <property type="entry name" value="GH16_fungal_Lam16A_glucanase"/>
    <property type="match status" value="1"/>
</dbReference>
<dbReference type="GO" id="GO:0098552">
    <property type="term" value="C:side of membrane"/>
    <property type="evidence" value="ECO:0007669"/>
    <property type="project" value="UniProtKB-KW"/>
</dbReference>
<keyword evidence="6" id="KW-0325">Glycoprotein</keyword>
<dbReference type="PANTHER" id="PTHR10963">
    <property type="entry name" value="GLYCOSYL HYDROLASE-RELATED"/>
    <property type="match status" value="1"/>
</dbReference>
<dbReference type="InterPro" id="IPR050546">
    <property type="entry name" value="Glycosyl_Hydrlase_16"/>
</dbReference>
<proteinExistence type="inferred from homology"/>
<keyword evidence="14" id="KW-1185">Reference proteome</keyword>
<comment type="subcellular location">
    <subcellularLocation>
        <location evidence="2">Cell membrane</location>
        <topology evidence="2">Lipid-anchor</topology>
        <topology evidence="2">GPI-anchor</topology>
    </subcellularLocation>
</comment>
<evidence type="ECO:0000256" key="1">
    <source>
        <dbReference type="ARBA" id="ARBA00000124"/>
    </source>
</evidence>
<comment type="catalytic activity">
    <reaction evidence="1">
        <text>Endohydrolysis of (1-&gt;3)- or (1-&gt;4)-linkages in beta-D-glucans when the glucose residue whose reducing group is involved in the linkage to be hydrolyzed is itself substituted at C-3.</text>
        <dbReference type="EC" id="3.2.1.6"/>
    </reaction>
</comment>
<evidence type="ECO:0000256" key="9">
    <source>
        <dbReference type="ARBA" id="ARBA00023295"/>
    </source>
</evidence>
<dbReference type="Pfam" id="PF26113">
    <property type="entry name" value="GH16_XgeA"/>
    <property type="match status" value="1"/>
</dbReference>
<feature type="domain" description="GH16" evidence="12">
    <location>
        <begin position="61"/>
        <end position="382"/>
    </location>
</feature>
<evidence type="ECO:0000256" key="4">
    <source>
        <dbReference type="ARBA" id="ARBA00012599"/>
    </source>
</evidence>
<evidence type="ECO:0000256" key="10">
    <source>
        <dbReference type="SAM" id="MobiDB-lite"/>
    </source>
</evidence>
<reference evidence="13" key="2">
    <citation type="journal article" date="2023" name="IMA Fungus">
        <title>Comparative genomic study of the Penicillium genus elucidates a diverse pangenome and 15 lateral gene transfer events.</title>
        <authorList>
            <person name="Petersen C."/>
            <person name="Sorensen T."/>
            <person name="Nielsen M.R."/>
            <person name="Sondergaard T.E."/>
            <person name="Sorensen J.L."/>
            <person name="Fitzpatrick D.A."/>
            <person name="Frisvad J.C."/>
            <person name="Nielsen K.L."/>
        </authorList>
    </citation>
    <scope>NUCLEOTIDE SEQUENCE</scope>
    <source>
        <strain evidence="13">IBT 21917</strain>
    </source>
</reference>
<evidence type="ECO:0000256" key="2">
    <source>
        <dbReference type="ARBA" id="ARBA00004609"/>
    </source>
</evidence>
<evidence type="ECO:0000259" key="12">
    <source>
        <dbReference type="PROSITE" id="PS51762"/>
    </source>
</evidence>
<keyword evidence="11" id="KW-0472">Membrane</keyword>
<feature type="transmembrane region" description="Helical" evidence="11">
    <location>
        <begin position="82"/>
        <end position="100"/>
    </location>
</feature>
<comment type="caution">
    <text evidence="13">The sequence shown here is derived from an EMBL/GenBank/DDBJ whole genome shotgun (WGS) entry which is preliminary data.</text>
</comment>
<keyword evidence="11" id="KW-1133">Transmembrane helix</keyword>
<gene>
    <name evidence="13" type="ORF">N7492_002655</name>
</gene>
<organism evidence="13 14">
    <name type="scientific">Penicillium capsulatum</name>
    <dbReference type="NCBI Taxonomy" id="69766"/>
    <lineage>
        <taxon>Eukaryota</taxon>
        <taxon>Fungi</taxon>
        <taxon>Dikarya</taxon>
        <taxon>Ascomycota</taxon>
        <taxon>Pezizomycotina</taxon>
        <taxon>Eurotiomycetes</taxon>
        <taxon>Eurotiomycetidae</taxon>
        <taxon>Eurotiales</taxon>
        <taxon>Aspergillaceae</taxon>
        <taxon>Penicillium</taxon>
    </lineage>
</organism>
<keyword evidence="8" id="KW-0449">Lipoprotein</keyword>
<dbReference type="PANTHER" id="PTHR10963:SF42">
    <property type="entry name" value="PUTATIVE (AFU_ORTHOLOGUE AFUA_5G02280)-RELATED"/>
    <property type="match status" value="1"/>
</dbReference>
<evidence type="ECO:0000313" key="13">
    <source>
        <dbReference type="EMBL" id="KAJ5179445.1"/>
    </source>
</evidence>
<dbReference type="PROSITE" id="PS51762">
    <property type="entry name" value="GH16_2"/>
    <property type="match status" value="1"/>
</dbReference>
<evidence type="ECO:0000256" key="11">
    <source>
        <dbReference type="SAM" id="Phobius"/>
    </source>
</evidence>
<evidence type="ECO:0000256" key="6">
    <source>
        <dbReference type="ARBA" id="ARBA00022622"/>
    </source>
</evidence>
<dbReference type="EC" id="3.2.1.6" evidence="4"/>
<keyword evidence="5" id="KW-1003">Cell membrane</keyword>
<dbReference type="InterPro" id="IPR000757">
    <property type="entry name" value="Beta-glucanase-like"/>
</dbReference>
<dbReference type="GO" id="GO:0009251">
    <property type="term" value="P:glucan catabolic process"/>
    <property type="evidence" value="ECO:0007669"/>
    <property type="project" value="TreeGrafter"/>
</dbReference>
<accession>A0A9W9IM07</accession>
<protein>
    <recommendedName>
        <fullName evidence="4">endo-1,3(4)-beta-glucanase</fullName>
        <ecNumber evidence="4">3.2.1.6</ecNumber>
    </recommendedName>
</protein>
<name>A0A9W9IM07_9EURO</name>
<dbReference type="AlphaFoldDB" id="A0A9W9IM07"/>
<dbReference type="Gene3D" id="2.60.120.200">
    <property type="match status" value="1"/>
</dbReference>
<dbReference type="GO" id="GO:0005886">
    <property type="term" value="C:plasma membrane"/>
    <property type="evidence" value="ECO:0007669"/>
    <property type="project" value="UniProtKB-SubCell"/>
</dbReference>
<comment type="similarity">
    <text evidence="3">Belongs to the glycosyl hydrolase 16 family.</text>
</comment>
<evidence type="ECO:0000256" key="8">
    <source>
        <dbReference type="ARBA" id="ARBA00023288"/>
    </source>
</evidence>
<feature type="compositionally biased region" description="Basic and acidic residues" evidence="10">
    <location>
        <begin position="55"/>
        <end position="65"/>
    </location>
</feature>
<keyword evidence="7" id="KW-0378">Hydrolase</keyword>
<evidence type="ECO:0000313" key="14">
    <source>
        <dbReference type="Proteomes" id="UP001146351"/>
    </source>
</evidence>
<keyword evidence="11" id="KW-0812">Transmembrane</keyword>